<dbReference type="AlphaFoldDB" id="A0A517NS83"/>
<reference evidence="2 3" key="1">
    <citation type="submission" date="2019-02" db="EMBL/GenBank/DDBJ databases">
        <title>Deep-cultivation of Planctomycetes and their phenomic and genomic characterization uncovers novel biology.</title>
        <authorList>
            <person name="Wiegand S."/>
            <person name="Jogler M."/>
            <person name="Boedeker C."/>
            <person name="Pinto D."/>
            <person name="Vollmers J."/>
            <person name="Rivas-Marin E."/>
            <person name="Kohn T."/>
            <person name="Peeters S.H."/>
            <person name="Heuer A."/>
            <person name="Rast P."/>
            <person name="Oberbeckmann S."/>
            <person name="Bunk B."/>
            <person name="Jeske O."/>
            <person name="Meyerdierks A."/>
            <person name="Storesund J.E."/>
            <person name="Kallscheuer N."/>
            <person name="Luecker S."/>
            <person name="Lage O.M."/>
            <person name="Pohl T."/>
            <person name="Merkel B.J."/>
            <person name="Hornburger P."/>
            <person name="Mueller R.-W."/>
            <person name="Bruemmer F."/>
            <person name="Labrenz M."/>
            <person name="Spormann A.M."/>
            <person name="Op den Camp H."/>
            <person name="Overmann J."/>
            <person name="Amann R."/>
            <person name="Jetten M.S.M."/>
            <person name="Mascher T."/>
            <person name="Medema M.H."/>
            <person name="Devos D.P."/>
            <person name="Kaster A.-K."/>
            <person name="Ovreas L."/>
            <person name="Rohde M."/>
            <person name="Galperin M.Y."/>
            <person name="Jogler C."/>
        </authorList>
    </citation>
    <scope>NUCLEOTIDE SEQUENCE [LARGE SCALE GENOMIC DNA]</scope>
    <source>
        <strain evidence="2 3">K23_9</strain>
    </source>
</reference>
<protein>
    <submittedName>
        <fullName evidence="2">Uncharacterized protein</fullName>
    </submittedName>
</protein>
<organism evidence="2 3">
    <name type="scientific">Stieleria marina</name>
    <dbReference type="NCBI Taxonomy" id="1930275"/>
    <lineage>
        <taxon>Bacteria</taxon>
        <taxon>Pseudomonadati</taxon>
        <taxon>Planctomycetota</taxon>
        <taxon>Planctomycetia</taxon>
        <taxon>Pirellulales</taxon>
        <taxon>Pirellulaceae</taxon>
        <taxon>Stieleria</taxon>
    </lineage>
</organism>
<gene>
    <name evidence="2" type="ORF">K239x_19510</name>
</gene>
<sequence>MFTAMVSPWPQADTNNPTQGELAEVSLLGSDAAESNRSTAESQSHECLCKSLTVNYLGQTRHSESRRFPAVQFVSPTTLDYALRPVGQPQK</sequence>
<dbReference type="Proteomes" id="UP000319817">
    <property type="component" value="Chromosome"/>
</dbReference>
<dbReference type="EMBL" id="CP036526">
    <property type="protein sequence ID" value="QDT09998.1"/>
    <property type="molecule type" value="Genomic_DNA"/>
</dbReference>
<keyword evidence="3" id="KW-1185">Reference proteome</keyword>
<evidence type="ECO:0000256" key="1">
    <source>
        <dbReference type="SAM" id="MobiDB-lite"/>
    </source>
</evidence>
<evidence type="ECO:0000313" key="3">
    <source>
        <dbReference type="Proteomes" id="UP000319817"/>
    </source>
</evidence>
<feature type="region of interest" description="Disordered" evidence="1">
    <location>
        <begin position="1"/>
        <end position="20"/>
    </location>
</feature>
<name>A0A517NS83_9BACT</name>
<evidence type="ECO:0000313" key="2">
    <source>
        <dbReference type="EMBL" id="QDT09998.1"/>
    </source>
</evidence>
<accession>A0A517NS83</accession>
<proteinExistence type="predicted"/>